<dbReference type="Proteomes" id="UP000030780">
    <property type="component" value="Unassembled WGS sequence"/>
</dbReference>
<protein>
    <submittedName>
        <fullName evidence="1">Uncharacterized protein</fullName>
    </submittedName>
</protein>
<reference evidence="1 2" key="1">
    <citation type="submission" date="2013-01" db="EMBL/GenBank/DDBJ databases">
        <authorList>
            <person name="Inman J."/>
            <person name="Zafar N."/>
            <person name="Lorenzi H."/>
            <person name="Caler E."/>
        </authorList>
    </citation>
    <scope>NUCLEOTIDE SEQUENCE [LARGE SCALE GENOMIC DNA]</scope>
    <source>
        <strain evidence="1 2">HM-3:IMSS</strain>
    </source>
</reference>
<sequence length="234" mass="27069">MVQDKNLLKTKEIDSDIDDLKNEYGNLNNDIYCKVSGNNINTLVIKRFNVFNNMQVLQNCVELFDSNDYPIQVILPENDGGNQILGIWIQKLLAPNYDADLISSARKSDNTEEIITKEGGIDYVDPKTCMERMLGDIKTKEMASCLRTAGEYFPYLIRKSWPYLPLIFKESYCTRKLEEWYRKPTTIKYGNVKHVITQPSRLITEPPLEGMKLMKHPRNPTEIVVYTDSYCYSA</sequence>
<evidence type="ECO:0000313" key="2">
    <source>
        <dbReference type="Proteomes" id="UP000030780"/>
    </source>
</evidence>
<dbReference type="VEuPathDB" id="AmoebaDB:KM1_013750"/>
<organism evidence="1 2">
    <name type="scientific">Entamoeba histolytica HM-3:IMSS</name>
    <dbReference type="NCBI Taxonomy" id="885315"/>
    <lineage>
        <taxon>Eukaryota</taxon>
        <taxon>Amoebozoa</taxon>
        <taxon>Evosea</taxon>
        <taxon>Archamoebae</taxon>
        <taxon>Mastigamoebida</taxon>
        <taxon>Entamoebidae</taxon>
        <taxon>Entamoeba</taxon>
    </lineage>
</organism>
<dbReference type="PANTHER" id="PTHR37049:SF4">
    <property type="entry name" value="RHODANESE DOMAIN-CONTAINING PROTEIN"/>
    <property type="match status" value="1"/>
</dbReference>
<dbReference type="EMBL" id="KB638511">
    <property type="protein sequence ID" value="EMS12260.1"/>
    <property type="molecule type" value="Genomic_DNA"/>
</dbReference>
<dbReference type="InterPro" id="IPR052766">
    <property type="entry name" value="S41A_metabolite_peptidase"/>
</dbReference>
<proteinExistence type="predicted"/>
<evidence type="ECO:0000313" key="1">
    <source>
        <dbReference type="EMBL" id="EMS12260.1"/>
    </source>
</evidence>
<name>M7W3N5_ENTHI</name>
<dbReference type="AlphaFoldDB" id="M7W3N5"/>
<dbReference type="PANTHER" id="PTHR37049">
    <property type="entry name" value="PEPTIDASE S41 FAMILY PROTEIN"/>
    <property type="match status" value="1"/>
</dbReference>
<feature type="non-terminal residue" evidence="1">
    <location>
        <position position="234"/>
    </location>
</feature>
<gene>
    <name evidence="1" type="ORF">KM1_013750</name>
</gene>
<dbReference type="OrthoDB" id="10293232at2759"/>
<accession>M7W3N5</accession>